<keyword evidence="7" id="KW-0732">Signal</keyword>
<keyword evidence="3 6" id="KW-0812">Transmembrane</keyword>
<dbReference type="KEGG" id="fcy:FRACYDRAFT_206674"/>
<dbReference type="OrthoDB" id="430207at2759"/>
<evidence type="ECO:0000256" key="4">
    <source>
        <dbReference type="ARBA" id="ARBA00022989"/>
    </source>
</evidence>
<dbReference type="EMBL" id="KV784355">
    <property type="protein sequence ID" value="OEU19890.1"/>
    <property type="molecule type" value="Genomic_DNA"/>
</dbReference>
<feature type="chain" id="PRO_5012249732" evidence="7">
    <location>
        <begin position="16"/>
        <end position="233"/>
    </location>
</feature>
<keyword evidence="5 6" id="KW-0472">Membrane</keyword>
<evidence type="ECO:0000256" key="1">
    <source>
        <dbReference type="ARBA" id="ARBA00004141"/>
    </source>
</evidence>
<feature type="transmembrane region" description="Helical" evidence="6">
    <location>
        <begin position="213"/>
        <end position="231"/>
    </location>
</feature>
<proteinExistence type="inferred from homology"/>
<dbReference type="PANTHER" id="PTHR11266">
    <property type="entry name" value="PEROXISOMAL MEMBRANE PROTEIN 2, PXMP2 MPV17"/>
    <property type="match status" value="1"/>
</dbReference>
<organism evidence="8 9">
    <name type="scientific">Fragilariopsis cylindrus CCMP1102</name>
    <dbReference type="NCBI Taxonomy" id="635003"/>
    <lineage>
        <taxon>Eukaryota</taxon>
        <taxon>Sar</taxon>
        <taxon>Stramenopiles</taxon>
        <taxon>Ochrophyta</taxon>
        <taxon>Bacillariophyta</taxon>
        <taxon>Bacillariophyceae</taxon>
        <taxon>Bacillariophycidae</taxon>
        <taxon>Bacillariales</taxon>
        <taxon>Bacillariaceae</taxon>
        <taxon>Fragilariopsis</taxon>
    </lineage>
</organism>
<dbReference type="GO" id="GO:0005737">
    <property type="term" value="C:cytoplasm"/>
    <property type="evidence" value="ECO:0007669"/>
    <property type="project" value="TreeGrafter"/>
</dbReference>
<dbReference type="Proteomes" id="UP000095751">
    <property type="component" value="Unassembled WGS sequence"/>
</dbReference>
<accession>A0A1E7FNZ5</accession>
<keyword evidence="9" id="KW-1185">Reference proteome</keyword>
<comment type="subcellular location">
    <subcellularLocation>
        <location evidence="1">Membrane</location>
        <topology evidence="1">Multi-pass membrane protein</topology>
    </subcellularLocation>
</comment>
<keyword evidence="4 6" id="KW-1133">Transmembrane helix</keyword>
<evidence type="ECO:0000256" key="2">
    <source>
        <dbReference type="ARBA" id="ARBA00006824"/>
    </source>
</evidence>
<sequence>MKLISLLLIASTASAFGVSPNPAVTKSTLSTSSVVKPAFSKNTGAAASPLFRDPTTIRGGAVPGWASYNKALDTSPLTAKACTSLVGWALGDVLAQIFISGGPFDVKRFVTLSAFGLLYHGPSGHYFYNWLDDKIPGKDGLSVAKKILIDQTLWCPLFMTVFFTYLGLVSGDSFGTIGTKIKTDLFAACQGSWKVWPVVHFINFKFISSKHRILFLNVVQVAFNMFLSLIGSK</sequence>
<dbReference type="Pfam" id="PF04117">
    <property type="entry name" value="Mpv17_PMP22"/>
    <property type="match status" value="1"/>
</dbReference>
<evidence type="ECO:0000256" key="7">
    <source>
        <dbReference type="SAM" id="SignalP"/>
    </source>
</evidence>
<dbReference type="PANTHER" id="PTHR11266:SF17">
    <property type="entry name" value="PROTEIN MPV17"/>
    <property type="match status" value="1"/>
</dbReference>
<dbReference type="AlphaFoldDB" id="A0A1E7FNZ5"/>
<name>A0A1E7FNZ5_9STRA</name>
<dbReference type="InParanoid" id="A0A1E7FNZ5"/>
<evidence type="ECO:0000256" key="3">
    <source>
        <dbReference type="ARBA" id="ARBA00022692"/>
    </source>
</evidence>
<reference evidence="8 9" key="1">
    <citation type="submission" date="2016-09" db="EMBL/GenBank/DDBJ databases">
        <title>Extensive genetic diversity and differential bi-allelic expression allows diatom success in the polar Southern Ocean.</title>
        <authorList>
            <consortium name="DOE Joint Genome Institute"/>
            <person name="Mock T."/>
            <person name="Otillar R.P."/>
            <person name="Strauss J."/>
            <person name="Dupont C."/>
            <person name="Frickenhaus S."/>
            <person name="Maumus F."/>
            <person name="Mcmullan M."/>
            <person name="Sanges R."/>
            <person name="Schmutz J."/>
            <person name="Toseland A."/>
            <person name="Valas R."/>
            <person name="Veluchamy A."/>
            <person name="Ward B.J."/>
            <person name="Allen A."/>
            <person name="Barry K."/>
            <person name="Falciatore A."/>
            <person name="Ferrante M."/>
            <person name="Fortunato A.E."/>
            <person name="Gloeckner G."/>
            <person name="Gruber A."/>
            <person name="Hipkin R."/>
            <person name="Janech M."/>
            <person name="Kroth P."/>
            <person name="Leese F."/>
            <person name="Lindquist E."/>
            <person name="Lyon B.R."/>
            <person name="Martin J."/>
            <person name="Mayer C."/>
            <person name="Parker M."/>
            <person name="Quesneville H."/>
            <person name="Raymond J."/>
            <person name="Uhlig C."/>
            <person name="Valentin K.U."/>
            <person name="Worden A.Z."/>
            <person name="Armbrust E.V."/>
            <person name="Bowler C."/>
            <person name="Green B."/>
            <person name="Moulton V."/>
            <person name="Van Oosterhout C."/>
            <person name="Grigoriev I."/>
        </authorList>
    </citation>
    <scope>NUCLEOTIDE SEQUENCE [LARGE SCALE GENOMIC DNA]</scope>
    <source>
        <strain evidence="8 9">CCMP1102</strain>
    </source>
</reference>
<evidence type="ECO:0000256" key="5">
    <source>
        <dbReference type="ARBA" id="ARBA00023136"/>
    </source>
</evidence>
<evidence type="ECO:0000313" key="9">
    <source>
        <dbReference type="Proteomes" id="UP000095751"/>
    </source>
</evidence>
<comment type="caution">
    <text evidence="6">Lacks conserved residue(s) required for the propagation of feature annotation.</text>
</comment>
<dbReference type="InterPro" id="IPR007248">
    <property type="entry name" value="Mpv17_PMP22"/>
</dbReference>
<gene>
    <name evidence="8" type="ORF">FRACYDRAFT_206674</name>
</gene>
<protein>
    <submittedName>
        <fullName evidence="8">Uncharacterized protein</fullName>
    </submittedName>
</protein>
<comment type="similarity">
    <text evidence="2 6">Belongs to the peroxisomal membrane protein PXMP2/4 family.</text>
</comment>
<evidence type="ECO:0000256" key="6">
    <source>
        <dbReference type="RuleBase" id="RU363053"/>
    </source>
</evidence>
<feature type="signal peptide" evidence="7">
    <location>
        <begin position="1"/>
        <end position="15"/>
    </location>
</feature>
<evidence type="ECO:0000313" key="8">
    <source>
        <dbReference type="EMBL" id="OEU19890.1"/>
    </source>
</evidence>
<dbReference type="GO" id="GO:0016020">
    <property type="term" value="C:membrane"/>
    <property type="evidence" value="ECO:0007669"/>
    <property type="project" value="UniProtKB-SubCell"/>
</dbReference>